<evidence type="ECO:0000313" key="2">
    <source>
        <dbReference type="EMBL" id="KJX97587.1"/>
    </source>
</evidence>
<evidence type="ECO:0000256" key="1">
    <source>
        <dbReference type="SAM" id="MobiDB-lite"/>
    </source>
</evidence>
<accession>A0A0F4GKI9</accession>
<feature type="region of interest" description="Disordered" evidence="1">
    <location>
        <begin position="1"/>
        <end position="30"/>
    </location>
</feature>
<dbReference type="STRING" id="1047168.A0A0F4GKI9"/>
<dbReference type="AlphaFoldDB" id="A0A0F4GKI9"/>
<evidence type="ECO:0000313" key="3">
    <source>
        <dbReference type="Proteomes" id="UP000033647"/>
    </source>
</evidence>
<comment type="caution">
    <text evidence="2">The sequence shown here is derived from an EMBL/GenBank/DDBJ whole genome shotgun (WGS) entry which is preliminary data.</text>
</comment>
<feature type="compositionally biased region" description="Pro residues" evidence="1">
    <location>
        <begin position="162"/>
        <end position="175"/>
    </location>
</feature>
<protein>
    <submittedName>
        <fullName evidence="2">Uncharacterized protein</fullName>
    </submittedName>
</protein>
<dbReference type="EMBL" id="LAFY01000470">
    <property type="protein sequence ID" value="KJX97587.1"/>
    <property type="molecule type" value="Genomic_DNA"/>
</dbReference>
<proteinExistence type="predicted"/>
<dbReference type="OrthoDB" id="5194044at2759"/>
<organism evidence="2 3">
    <name type="scientific">Zymoseptoria brevis</name>
    <dbReference type="NCBI Taxonomy" id="1047168"/>
    <lineage>
        <taxon>Eukaryota</taxon>
        <taxon>Fungi</taxon>
        <taxon>Dikarya</taxon>
        <taxon>Ascomycota</taxon>
        <taxon>Pezizomycotina</taxon>
        <taxon>Dothideomycetes</taxon>
        <taxon>Dothideomycetidae</taxon>
        <taxon>Mycosphaerellales</taxon>
        <taxon>Mycosphaerellaceae</taxon>
        <taxon>Zymoseptoria</taxon>
    </lineage>
</organism>
<gene>
    <name evidence="2" type="ORF">TI39_contig478g00011</name>
</gene>
<name>A0A0F4GKI9_9PEZI</name>
<feature type="region of interest" description="Disordered" evidence="1">
    <location>
        <begin position="158"/>
        <end position="179"/>
    </location>
</feature>
<keyword evidence="3" id="KW-1185">Reference proteome</keyword>
<sequence>MGDDDYEHWPEAGKQQCTTPAAPAAGFDSHNGLHTHSYLAAAKDPSPTPAPDMTVYETASYPCAPRPVYYPHPAAAYAAPQQYYAVPQPIAQQQSYVAPQPMPQQQNYVVAQPMPQQQMYGGYPQQVYGGNPQPGYYGYPQPNMAPAGPVIAVAPPAAKSVTPPPTPAEPTPEPAPAKNNTHFYVPRFTGGEEAVVIPQPSAWLGRTKAQVEEDNSKIAKEQGAWDARKMVPKDVPDDQVLWVIELDNTKTLRTFKDIKDMKGEWKRDPRYPDAWYFIREEEDKKK</sequence>
<dbReference type="Proteomes" id="UP000033647">
    <property type="component" value="Unassembled WGS sequence"/>
</dbReference>
<reference evidence="2 3" key="1">
    <citation type="submission" date="2015-03" db="EMBL/GenBank/DDBJ databases">
        <title>RNA-seq based gene annotation and comparative genomics of four Zymoseptoria species reveal species-specific pathogenicity related genes and transposable element activity.</title>
        <authorList>
            <person name="Grandaubert J."/>
            <person name="Bhattacharyya A."/>
            <person name="Stukenbrock E.H."/>
        </authorList>
    </citation>
    <scope>NUCLEOTIDE SEQUENCE [LARGE SCALE GENOMIC DNA]</scope>
    <source>
        <strain evidence="2 3">Zb18110</strain>
    </source>
</reference>